<accession>A0A9P8ICA2</accession>
<dbReference type="GO" id="GO:0005634">
    <property type="term" value="C:nucleus"/>
    <property type="evidence" value="ECO:0007669"/>
    <property type="project" value="TreeGrafter"/>
</dbReference>
<dbReference type="SUPFAM" id="SSF48371">
    <property type="entry name" value="ARM repeat"/>
    <property type="match status" value="1"/>
</dbReference>
<dbReference type="EMBL" id="JAGHQM010001881">
    <property type="protein sequence ID" value="KAH0551614.1"/>
    <property type="molecule type" value="Genomic_DNA"/>
</dbReference>
<feature type="compositionally biased region" description="Basic and acidic residues" evidence="1">
    <location>
        <begin position="74"/>
        <end position="92"/>
    </location>
</feature>
<dbReference type="InterPro" id="IPR011989">
    <property type="entry name" value="ARM-like"/>
</dbReference>
<evidence type="ECO:0000256" key="1">
    <source>
        <dbReference type="SAM" id="MobiDB-lite"/>
    </source>
</evidence>
<evidence type="ECO:0000313" key="4">
    <source>
        <dbReference type="Proteomes" id="UP000750711"/>
    </source>
</evidence>
<gene>
    <name evidence="3" type="ORF">GP486_007167</name>
</gene>
<dbReference type="InterPro" id="IPR056396">
    <property type="entry name" value="HEAT_SCC3-SA"/>
</dbReference>
<dbReference type="InterPro" id="IPR020839">
    <property type="entry name" value="SCD"/>
</dbReference>
<feature type="region of interest" description="Disordered" evidence="1">
    <location>
        <begin position="417"/>
        <end position="440"/>
    </location>
</feature>
<dbReference type="Pfam" id="PF24571">
    <property type="entry name" value="HEAT_SCC3-SA"/>
    <property type="match status" value="1"/>
</dbReference>
<feature type="region of interest" description="Disordered" evidence="1">
    <location>
        <begin position="771"/>
        <end position="803"/>
    </location>
</feature>
<dbReference type="GO" id="GO:0003682">
    <property type="term" value="F:chromatin binding"/>
    <property type="evidence" value="ECO:0007669"/>
    <property type="project" value="TreeGrafter"/>
</dbReference>
<feature type="compositionally biased region" description="Low complexity" evidence="1">
    <location>
        <begin position="928"/>
        <end position="937"/>
    </location>
</feature>
<dbReference type="Gene3D" id="1.25.10.10">
    <property type="entry name" value="Leucine-rich Repeat Variant"/>
    <property type="match status" value="1"/>
</dbReference>
<dbReference type="PANTHER" id="PTHR11199:SF0">
    <property type="entry name" value="LD34181P-RELATED"/>
    <property type="match status" value="1"/>
</dbReference>
<sequence length="964" mass="106959">MTGFIKSMILTAHASSVLYEDLALIENFQVWVTTMSSSAIRPFRHTATVVSLAAVSTLCEVASEIAESTAKSLRQLESEKKKPRTNKDRVGALQQKVDDGGAKRETVEGIIKDIFDTVFVHRYRDVDPRIRADCVQALGHWIVTLPELFFEGQYLRYLGWVLSDTSPPTRLEVVKQLQRLFKNQNNVGGLRHFIERFRSRLVEMATRDADAGVRASTVELLDSIREAGMLEPDDVDTVGRLIFDSEARVRKAVVGFFAENINDLYDSKIEEVGGEEAIEDVLVGDGDEDFENPRTAWVKLKCLVEVLNSYDSEDREELPSQIERGPPGGSDVLVAAGVESRFSLAAQALYEKIPEIREWETLAGYLLFDHSSTTSRGKSSDDVETALKDACKLDEKEEVILLEVLNAAVRLSLVRSDDQEPARRGKKKKAPKRDSLEHQETAARHLAQMIPSLLNKFGAVPDAASAVLRLEHVLNLDVFQEAGQESGAYSSLLDNINKQFMTHGDQSVLVEASAALLHARSFEELEEVTEGKVQSLWEDTVATLHSLVQGKNLGVRGRLNVNVLTGLSNAVRRLGNLASISDCVEVFEKVPVAPGKRRSGTPAPEEPLKVLLAILGRGEWRMGESEEIGERENELVLAAMKTLLFYFMWKVRALQEKITAGDEIADVDIDRLQDWREDFISKLTTTVQTRLGTDNLRLAATGTLVDLYTLFATLRQASQRKRKLKPSSEDAEAAETNQRIFSLIQEITPDLQSLITGSYTAVEKAYAKKSKRTLEQAEDDEPIDDDEEQEEDEDDDDEDARRERQNQALLQEQKLCELTGKIVLAVIARVLDASGPMEGKMKERLERNRGRLGANFKEVVGFLDEPKTAAEGVKGKKGRKKKEKGAHAAAAVSEEMVTADDDENAAEMHGAEDGDEEEELRIRELVVDDTTTAAGAEDAMDVDPERDDDGGDGGGEDDDDIMGD</sequence>
<protein>
    <recommendedName>
        <fullName evidence="2">SCD domain-containing protein</fullName>
    </recommendedName>
</protein>
<feature type="compositionally biased region" description="Basic residues" evidence="1">
    <location>
        <begin position="875"/>
        <end position="884"/>
    </location>
</feature>
<dbReference type="GO" id="GO:0007062">
    <property type="term" value="P:sister chromatid cohesion"/>
    <property type="evidence" value="ECO:0007669"/>
    <property type="project" value="UniProtKB-ARBA"/>
</dbReference>
<dbReference type="InterPro" id="IPR013721">
    <property type="entry name" value="STAG"/>
</dbReference>
<dbReference type="PROSITE" id="PS51425">
    <property type="entry name" value="SCD"/>
    <property type="match status" value="1"/>
</dbReference>
<dbReference type="Proteomes" id="UP000750711">
    <property type="component" value="Unassembled WGS sequence"/>
</dbReference>
<dbReference type="InterPro" id="IPR016024">
    <property type="entry name" value="ARM-type_fold"/>
</dbReference>
<feature type="domain" description="SCD" evidence="2">
    <location>
        <begin position="119"/>
        <end position="204"/>
    </location>
</feature>
<name>A0A9P8ICA2_9PEZI</name>
<dbReference type="GO" id="GO:0000785">
    <property type="term" value="C:chromatin"/>
    <property type="evidence" value="ECO:0007669"/>
    <property type="project" value="TreeGrafter"/>
</dbReference>
<feature type="compositionally biased region" description="Acidic residues" evidence="1">
    <location>
        <begin position="776"/>
        <end position="798"/>
    </location>
</feature>
<evidence type="ECO:0000313" key="3">
    <source>
        <dbReference type="EMBL" id="KAH0551614.1"/>
    </source>
</evidence>
<proteinExistence type="predicted"/>
<dbReference type="AlphaFoldDB" id="A0A9P8ICA2"/>
<feature type="compositionally biased region" description="Acidic residues" evidence="1">
    <location>
        <begin position="938"/>
        <end position="964"/>
    </location>
</feature>
<feature type="region of interest" description="Disordered" evidence="1">
    <location>
        <begin position="73"/>
        <end position="92"/>
    </location>
</feature>
<dbReference type="GO" id="GO:0008278">
    <property type="term" value="C:cohesin complex"/>
    <property type="evidence" value="ECO:0007669"/>
    <property type="project" value="TreeGrafter"/>
</dbReference>
<dbReference type="PANTHER" id="PTHR11199">
    <property type="entry name" value="STROMAL ANTIGEN"/>
    <property type="match status" value="1"/>
</dbReference>
<comment type="caution">
    <text evidence="3">The sequence shown here is derived from an EMBL/GenBank/DDBJ whole genome shotgun (WGS) entry which is preliminary data.</text>
</comment>
<organism evidence="3 4">
    <name type="scientific">Trichoglossum hirsutum</name>
    <dbReference type="NCBI Taxonomy" id="265104"/>
    <lineage>
        <taxon>Eukaryota</taxon>
        <taxon>Fungi</taxon>
        <taxon>Dikarya</taxon>
        <taxon>Ascomycota</taxon>
        <taxon>Pezizomycotina</taxon>
        <taxon>Geoglossomycetes</taxon>
        <taxon>Geoglossales</taxon>
        <taxon>Geoglossaceae</taxon>
        <taxon>Trichoglossum</taxon>
    </lineage>
</organism>
<reference evidence="3" key="1">
    <citation type="submission" date="2021-03" db="EMBL/GenBank/DDBJ databases">
        <title>Comparative genomics and phylogenomic investigation of the class Geoglossomycetes provide insights into ecological specialization and systematics.</title>
        <authorList>
            <person name="Melie T."/>
            <person name="Pirro S."/>
            <person name="Miller A.N."/>
            <person name="Quandt A."/>
        </authorList>
    </citation>
    <scope>NUCLEOTIDE SEQUENCE</scope>
    <source>
        <strain evidence="3">CAQ_001_2017</strain>
    </source>
</reference>
<dbReference type="Pfam" id="PF21581">
    <property type="entry name" value="SCD"/>
    <property type="match status" value="1"/>
</dbReference>
<keyword evidence="4" id="KW-1185">Reference proteome</keyword>
<evidence type="ECO:0000259" key="2">
    <source>
        <dbReference type="PROSITE" id="PS51425"/>
    </source>
</evidence>
<dbReference type="InterPro" id="IPR039662">
    <property type="entry name" value="Cohesin_Scc3/SA"/>
</dbReference>
<feature type="region of interest" description="Disordered" evidence="1">
    <location>
        <begin position="870"/>
        <end position="964"/>
    </location>
</feature>
<dbReference type="Pfam" id="PF08514">
    <property type="entry name" value="STAG"/>
    <property type="match status" value="1"/>
</dbReference>